<dbReference type="PIRSF" id="PIRSF001359">
    <property type="entry name" value="F_bP_aldolase_II"/>
    <property type="match status" value="1"/>
</dbReference>
<sequence length="281" mass="30719">MKTSLKKELLKAKKEGYAVPAFNFDNLEMAKGILQAAEETKSPVILMVTESAAKYMGVEYVFALGKAFVENTKVPVVLHWDHGFDIQLIKRACENGFTSVMLDASKETFEDNVKMTQEIVAHAKKFGVEVESEIGHVGGKEDDRVSANGGYTDIQEAIDFNKQTNIDALAIAVGTAHGVYKGKIELQFDIIDKINKNVDTPLVLHGSSGVPLTDLQKAIKLGITKINIGTDLKQANANALKNWLNTNENGYDARMFGKASIEAVKNEAIIKIKAFGSNNKV</sequence>
<dbReference type="PROSITE" id="PS00602">
    <property type="entry name" value="ALDOLASE_CLASS_II_1"/>
    <property type="match status" value="1"/>
</dbReference>
<dbReference type="KEGG" id="salx:SALLE_v1c10480"/>
<proteinExistence type="predicted"/>
<evidence type="ECO:0000256" key="2">
    <source>
        <dbReference type="PIRSR" id="PIRSR001359-2"/>
    </source>
</evidence>
<dbReference type="PROSITE" id="PS00806">
    <property type="entry name" value="ALDOLASE_CLASS_II_2"/>
    <property type="match status" value="1"/>
</dbReference>
<keyword evidence="3" id="KW-0862">Zinc</keyword>
<evidence type="ECO:0000256" key="1">
    <source>
        <dbReference type="PIRSR" id="PIRSR001359-1"/>
    </source>
</evidence>
<feature type="binding site" evidence="3">
    <location>
        <position position="133"/>
    </location>
    <ligand>
        <name>Zn(2+)</name>
        <dbReference type="ChEBI" id="CHEBI:29105"/>
        <label>2</label>
    </ligand>
</feature>
<dbReference type="InterPro" id="IPR000771">
    <property type="entry name" value="FBA_II"/>
</dbReference>
<dbReference type="NCBIfam" id="TIGR00167">
    <property type="entry name" value="cbbA"/>
    <property type="match status" value="1"/>
</dbReference>
<dbReference type="Proteomes" id="UP000254792">
    <property type="component" value="Chromosome"/>
</dbReference>
<feature type="binding site" evidence="3">
    <location>
        <position position="205"/>
    </location>
    <ligand>
        <name>Zn(2+)</name>
        <dbReference type="ChEBI" id="CHEBI:29105"/>
        <label>1</label>
        <note>catalytic</note>
    </ligand>
</feature>
<dbReference type="GO" id="GO:0016832">
    <property type="term" value="F:aldehyde-lyase activity"/>
    <property type="evidence" value="ECO:0007669"/>
    <property type="project" value="InterPro"/>
</dbReference>
<accession>A0A345Z539</accession>
<dbReference type="GO" id="GO:0008270">
    <property type="term" value="F:zinc ion binding"/>
    <property type="evidence" value="ECO:0007669"/>
    <property type="project" value="InterPro"/>
</dbReference>
<evidence type="ECO:0000313" key="5">
    <source>
        <dbReference type="Proteomes" id="UP000254792"/>
    </source>
</evidence>
<keyword evidence="5" id="KW-1185">Reference proteome</keyword>
<dbReference type="AlphaFoldDB" id="A0A345Z539"/>
<keyword evidence="3" id="KW-0479">Metal-binding</keyword>
<feature type="binding site" evidence="2">
    <location>
        <begin position="206"/>
        <end position="208"/>
    </location>
    <ligand>
        <name>dihydroxyacetone phosphate</name>
        <dbReference type="ChEBI" id="CHEBI:57642"/>
    </ligand>
</feature>
<comment type="cofactor">
    <cofactor evidence="3">
        <name>Zn(2+)</name>
        <dbReference type="ChEBI" id="CHEBI:29105"/>
    </cofactor>
    <text evidence="3">Binds 2 Zn(2+) ions per subunit. One is catalytic and the other provides a structural contribution.</text>
</comment>
<dbReference type="InterPro" id="IPR050246">
    <property type="entry name" value="Class_II_FBP_aldolase"/>
</dbReference>
<protein>
    <submittedName>
        <fullName evidence="4">Tagatose 1,6-diphosphate aldolase GatY/KbaY</fullName>
    </submittedName>
</protein>
<dbReference type="PANTHER" id="PTHR30304">
    <property type="entry name" value="D-TAGATOSE-1,6-BISPHOSPHATE ALDOLASE"/>
    <property type="match status" value="1"/>
</dbReference>
<evidence type="ECO:0000313" key="4">
    <source>
        <dbReference type="EMBL" id="AXK51718.1"/>
    </source>
</evidence>
<dbReference type="Gene3D" id="3.20.20.70">
    <property type="entry name" value="Aldolase class I"/>
    <property type="match status" value="1"/>
</dbReference>
<name>A0A345Z539_9MOLU</name>
<dbReference type="RefSeq" id="WP_115558604.1">
    <property type="nucleotide sequence ID" value="NZ_CP031376.1"/>
</dbReference>
<feature type="binding site" evidence="2">
    <location>
        <position position="178"/>
    </location>
    <ligand>
        <name>dihydroxyacetone phosphate</name>
        <dbReference type="ChEBI" id="CHEBI:57642"/>
    </ligand>
</feature>
<feature type="binding site" evidence="3">
    <location>
        <position position="177"/>
    </location>
    <ligand>
        <name>Zn(2+)</name>
        <dbReference type="ChEBI" id="CHEBI:29105"/>
        <label>1</label>
        <note>catalytic</note>
    </ligand>
</feature>
<feature type="binding site" evidence="2">
    <location>
        <begin position="227"/>
        <end position="230"/>
    </location>
    <ligand>
        <name>dihydroxyacetone phosphate</name>
        <dbReference type="ChEBI" id="CHEBI:57642"/>
    </ligand>
</feature>
<dbReference type="Pfam" id="PF01116">
    <property type="entry name" value="F_bP_aldolase"/>
    <property type="match status" value="1"/>
</dbReference>
<dbReference type="OrthoDB" id="9803995at2"/>
<feature type="active site" description="Proton donor" evidence="1">
    <location>
        <position position="81"/>
    </location>
</feature>
<feature type="binding site" evidence="3">
    <location>
        <position position="82"/>
    </location>
    <ligand>
        <name>Zn(2+)</name>
        <dbReference type="ChEBI" id="CHEBI:29105"/>
        <label>1</label>
        <note>catalytic</note>
    </ligand>
</feature>
<dbReference type="CDD" id="cd00947">
    <property type="entry name" value="TBP_aldolase_IIB"/>
    <property type="match status" value="1"/>
</dbReference>
<dbReference type="SUPFAM" id="SSF51569">
    <property type="entry name" value="Aldolase"/>
    <property type="match status" value="1"/>
</dbReference>
<evidence type="ECO:0000256" key="3">
    <source>
        <dbReference type="PIRSR" id="PIRSR001359-3"/>
    </source>
</evidence>
<feature type="binding site" evidence="3">
    <location>
        <position position="103"/>
    </location>
    <ligand>
        <name>Zn(2+)</name>
        <dbReference type="ChEBI" id="CHEBI:29105"/>
        <label>2</label>
    </ligand>
</feature>
<dbReference type="InterPro" id="IPR013785">
    <property type="entry name" value="Aldolase_TIM"/>
</dbReference>
<dbReference type="GO" id="GO:0005975">
    <property type="term" value="P:carbohydrate metabolic process"/>
    <property type="evidence" value="ECO:0007669"/>
    <property type="project" value="InterPro"/>
</dbReference>
<dbReference type="PANTHER" id="PTHR30304:SF0">
    <property type="entry name" value="D-TAGATOSE-1,6-BISPHOSPHATE ALDOLASE SUBUNIT GATY-RELATED"/>
    <property type="match status" value="1"/>
</dbReference>
<reference evidence="4 5" key="1">
    <citation type="submission" date="2018-07" db="EMBL/GenBank/DDBJ databases">
        <title>Complete genome sequence of Spiroplasma alleghenense PLHS-1 (ATCC 51752).</title>
        <authorList>
            <person name="Chou L."/>
            <person name="Lee T.-Y."/>
            <person name="Tsai Y.-M."/>
            <person name="Kuo C.-H."/>
        </authorList>
    </citation>
    <scope>NUCLEOTIDE SEQUENCE [LARGE SCALE GENOMIC DNA]</scope>
    <source>
        <strain evidence="4 5">PLHS-1</strain>
    </source>
</reference>
<organism evidence="4 5">
    <name type="scientific">Spiroplasma alleghenense</name>
    <dbReference type="NCBI Taxonomy" id="216931"/>
    <lineage>
        <taxon>Bacteria</taxon>
        <taxon>Bacillati</taxon>
        <taxon>Mycoplasmatota</taxon>
        <taxon>Mollicutes</taxon>
        <taxon>Entomoplasmatales</taxon>
        <taxon>Spiroplasmataceae</taxon>
        <taxon>Spiroplasma</taxon>
    </lineage>
</organism>
<gene>
    <name evidence="4" type="primary">gatY</name>
    <name evidence="4" type="ORF">SALLE_v1c10480</name>
</gene>
<dbReference type="EMBL" id="CP031376">
    <property type="protein sequence ID" value="AXK51718.1"/>
    <property type="molecule type" value="Genomic_DNA"/>
</dbReference>